<dbReference type="PANTHER" id="PTHR43649:SF33">
    <property type="entry name" value="POLYGALACTURONAN_RHAMNOGALACTURONAN-BINDING PROTEIN YTCQ"/>
    <property type="match status" value="1"/>
</dbReference>
<keyword evidence="7" id="KW-1185">Reference proteome</keyword>
<dbReference type="OrthoDB" id="2506821at2"/>
<gene>
    <name evidence="6" type="ORF">E1757_23710</name>
</gene>
<comment type="caution">
    <text evidence="6">The sequence shown here is derived from an EMBL/GenBank/DDBJ whole genome shotgun (WGS) entry which is preliminary data.</text>
</comment>
<sequence length="552" mass="60953">MLTMPAFLTKSSKEDKSMNNKVFDRKTIRLIVSGGLAAAVLLAGCTKNDPAPSAEGSSDPYDKLPKTVSVNARDNGNIASEEGNIEENRWTKWINENSGVQVKWIATPPTLGPLIQKLNTLVAAGEGPDLFVEANRPFLSTLVENGALQPIDEYIDKYSTSYKKYLAEHPELKEWVTFDDGKMYLAGVMRAGTSGTVVHAGFIRQDWLDKLGLKMPTTSDELLEVAKVFKERDPDGNGKADTVGFSFNIPLGLGSPIQGIFDTMADKWHLENGKPTYGALTERFADSIAFNKRMYEEGLVDKEYLTDKNFERQKQLWVTGKSGIFLGTTGDVYNLYKDLKKNVPTAKLAPIAPVSTKYGKNGYNQGVGLAGNMVGFNKQMKNPKAAVQLIDFMIDKGGFTLANGLENVHYKMSNGVPAPVDPQKNAKELTYASTYNMLYNDKGSYEDLLKNPNPDPIFREVDELRALAGKVLLSVPFRRDFPVLPSTQEFNQTMTAFNALVDPAIAKAVVSGAAYTPQMAAEDLKKEWKRLGGDKADQLMNDYYQKKKAAQK</sequence>
<dbReference type="InterPro" id="IPR006059">
    <property type="entry name" value="SBP"/>
</dbReference>
<keyword evidence="5" id="KW-0449">Lipoprotein</keyword>
<dbReference type="PANTHER" id="PTHR43649">
    <property type="entry name" value="ARABINOSE-BINDING PROTEIN-RELATED"/>
    <property type="match status" value="1"/>
</dbReference>
<dbReference type="Proteomes" id="UP000295636">
    <property type="component" value="Unassembled WGS sequence"/>
</dbReference>
<evidence type="ECO:0000256" key="5">
    <source>
        <dbReference type="ARBA" id="ARBA00023288"/>
    </source>
</evidence>
<dbReference type="AlphaFoldDB" id="A0A4R5KH95"/>
<reference evidence="6 7" key="1">
    <citation type="submission" date="2019-03" db="EMBL/GenBank/DDBJ databases">
        <title>This is whole genome sequence of Paenibacillus sp MS74 strain.</title>
        <authorList>
            <person name="Trinh H.N."/>
        </authorList>
    </citation>
    <scope>NUCLEOTIDE SEQUENCE [LARGE SCALE GENOMIC DNA]</scope>
    <source>
        <strain evidence="6 7">MS74</strain>
    </source>
</reference>
<keyword evidence="1" id="KW-1003">Cell membrane</keyword>
<evidence type="ECO:0000313" key="7">
    <source>
        <dbReference type="Proteomes" id="UP000295636"/>
    </source>
</evidence>
<evidence type="ECO:0000256" key="1">
    <source>
        <dbReference type="ARBA" id="ARBA00022475"/>
    </source>
</evidence>
<accession>A0A4R5KH95</accession>
<keyword evidence="2" id="KW-0732">Signal</keyword>
<keyword evidence="4" id="KW-0564">Palmitate</keyword>
<dbReference type="Gene3D" id="3.40.190.10">
    <property type="entry name" value="Periplasmic binding protein-like II"/>
    <property type="match status" value="2"/>
</dbReference>
<protein>
    <submittedName>
        <fullName evidence="6">Extracellular solute-binding protein</fullName>
    </submittedName>
</protein>
<evidence type="ECO:0000256" key="2">
    <source>
        <dbReference type="ARBA" id="ARBA00022729"/>
    </source>
</evidence>
<evidence type="ECO:0000256" key="4">
    <source>
        <dbReference type="ARBA" id="ARBA00023139"/>
    </source>
</evidence>
<keyword evidence="3" id="KW-0472">Membrane</keyword>
<dbReference type="Pfam" id="PF01547">
    <property type="entry name" value="SBP_bac_1"/>
    <property type="match status" value="1"/>
</dbReference>
<name>A0A4R5KH95_9BACL</name>
<proteinExistence type="predicted"/>
<dbReference type="EMBL" id="SMRT01000013">
    <property type="protein sequence ID" value="TDF94422.1"/>
    <property type="molecule type" value="Genomic_DNA"/>
</dbReference>
<evidence type="ECO:0000256" key="3">
    <source>
        <dbReference type="ARBA" id="ARBA00023136"/>
    </source>
</evidence>
<evidence type="ECO:0000313" key="6">
    <source>
        <dbReference type="EMBL" id="TDF94422.1"/>
    </source>
</evidence>
<dbReference type="SUPFAM" id="SSF53850">
    <property type="entry name" value="Periplasmic binding protein-like II"/>
    <property type="match status" value="1"/>
</dbReference>
<organism evidence="6 7">
    <name type="scientific">Paenibacillus piri</name>
    <dbReference type="NCBI Taxonomy" id="2547395"/>
    <lineage>
        <taxon>Bacteria</taxon>
        <taxon>Bacillati</taxon>
        <taxon>Bacillota</taxon>
        <taxon>Bacilli</taxon>
        <taxon>Bacillales</taxon>
        <taxon>Paenibacillaceae</taxon>
        <taxon>Paenibacillus</taxon>
    </lineage>
</organism>
<dbReference type="InterPro" id="IPR050490">
    <property type="entry name" value="Bact_solute-bd_prot1"/>
</dbReference>